<evidence type="ECO:0000256" key="1">
    <source>
        <dbReference type="ARBA" id="ARBA00004370"/>
    </source>
</evidence>
<dbReference type="GO" id="GO:0016020">
    <property type="term" value="C:membrane"/>
    <property type="evidence" value="ECO:0007669"/>
    <property type="project" value="UniProtKB-SubCell"/>
</dbReference>
<organism evidence="4 5">
    <name type="scientific">Cryptosporidium xiaoi</name>
    <dbReference type="NCBI Taxonomy" id="659607"/>
    <lineage>
        <taxon>Eukaryota</taxon>
        <taxon>Sar</taxon>
        <taxon>Alveolata</taxon>
        <taxon>Apicomplexa</taxon>
        <taxon>Conoidasida</taxon>
        <taxon>Coccidia</taxon>
        <taxon>Eucoccidiorida</taxon>
        <taxon>Eimeriorina</taxon>
        <taxon>Cryptosporidiidae</taxon>
        <taxon>Cryptosporidium</taxon>
    </lineage>
</organism>
<dbReference type="SUPFAM" id="SSF103506">
    <property type="entry name" value="Mitochondrial carrier"/>
    <property type="match status" value="1"/>
</dbReference>
<dbReference type="AlphaFoldDB" id="A0AAV9Y064"/>
<evidence type="ECO:0008006" key="6">
    <source>
        <dbReference type="Google" id="ProtNLM"/>
    </source>
</evidence>
<dbReference type="InterPro" id="IPR023395">
    <property type="entry name" value="MCP_dom_sf"/>
</dbReference>
<comment type="caution">
    <text evidence="4">The sequence shown here is derived from an EMBL/GenBank/DDBJ whole genome shotgun (WGS) entry which is preliminary data.</text>
</comment>
<keyword evidence="2" id="KW-0812">Transmembrane</keyword>
<dbReference type="Proteomes" id="UP001311799">
    <property type="component" value="Unassembled WGS sequence"/>
</dbReference>
<evidence type="ECO:0000256" key="2">
    <source>
        <dbReference type="ARBA" id="ARBA00022692"/>
    </source>
</evidence>
<evidence type="ECO:0000313" key="5">
    <source>
        <dbReference type="Proteomes" id="UP001311799"/>
    </source>
</evidence>
<dbReference type="EMBL" id="JAWDEY010000035">
    <property type="protein sequence ID" value="KAK6588091.1"/>
    <property type="molecule type" value="Genomic_DNA"/>
</dbReference>
<dbReference type="Gene3D" id="1.50.40.10">
    <property type="entry name" value="Mitochondrial carrier domain"/>
    <property type="match status" value="1"/>
</dbReference>
<evidence type="ECO:0000313" key="4">
    <source>
        <dbReference type="EMBL" id="KAK6588091.1"/>
    </source>
</evidence>
<sequence>MNYTKDKLYEQWQLLRLHGIVNSPHLILVYPIYTIQLKSMCLPYNNQSLRESSKDVSNTPIKQIRSLFNFGNIWILFNSLKYIYHEEGYFGLYRGYIPMMAHSYLNKLLPNILLKTEKRYLKKNLELSKSTYIKYWNKYFSEAITYPILTIAVQQVIFDSKSYNLDLDDDLPLIQDSVVGICSLLKISIKSDQGIYSLWNGFTAHILNKIADDIIRNLLYNYLSSKFIKNKSLQDKSLTKSVKLSKKKHLKVGINNLSSSLLSPLNLISTVQRCQANSHNGLCRGDIKVKDILSNVNWSIYFGQIIINSIFIAMNLLDETLILY</sequence>
<proteinExistence type="predicted"/>
<gene>
    <name evidence="4" type="ORF">RS030_71050</name>
</gene>
<keyword evidence="5" id="KW-1185">Reference proteome</keyword>
<protein>
    <recommendedName>
        <fullName evidence="6">Mitochondrial carrier protein</fullName>
    </recommendedName>
</protein>
<comment type="subcellular location">
    <subcellularLocation>
        <location evidence="1">Membrane</location>
    </subcellularLocation>
</comment>
<reference evidence="4 5" key="1">
    <citation type="submission" date="2023-10" db="EMBL/GenBank/DDBJ databases">
        <title>Comparative genomics analysis reveals potential genetic determinants of host preference in Cryptosporidium xiaoi.</title>
        <authorList>
            <person name="Xiao L."/>
            <person name="Li J."/>
        </authorList>
    </citation>
    <scope>NUCLEOTIDE SEQUENCE [LARGE SCALE GENOMIC DNA]</scope>
    <source>
        <strain evidence="4 5">52996</strain>
    </source>
</reference>
<name>A0AAV9Y064_9CRYT</name>
<accession>A0AAV9Y064</accession>
<evidence type="ECO:0000256" key="3">
    <source>
        <dbReference type="ARBA" id="ARBA00023136"/>
    </source>
</evidence>
<keyword evidence="3" id="KW-0472">Membrane</keyword>